<organism evidence="3 4">
    <name type="scientific">Massilimicrobiota timonensis</name>
    <dbReference type="NCBI Taxonomy" id="1776392"/>
    <lineage>
        <taxon>Bacteria</taxon>
        <taxon>Bacillati</taxon>
        <taxon>Bacillota</taxon>
        <taxon>Erysipelotrichia</taxon>
        <taxon>Erysipelotrichales</taxon>
        <taxon>Erysipelotrichaceae</taxon>
        <taxon>Massilimicrobiota</taxon>
    </lineage>
</organism>
<dbReference type="EMBL" id="JAUDCK010000066">
    <property type="protein sequence ID" value="MDM8196872.1"/>
    <property type="molecule type" value="Genomic_DNA"/>
</dbReference>
<name>A0ABT7UMZ2_9FIRM</name>
<reference evidence="3 4" key="2">
    <citation type="submission" date="2023-06" db="EMBL/GenBank/DDBJ databases">
        <authorList>
            <person name="Zeman M."/>
            <person name="Kubasova T."/>
            <person name="Jahodarova E."/>
            <person name="Nykrynova M."/>
            <person name="Rychlik I."/>
        </authorList>
    </citation>
    <scope>NUCLEOTIDE SEQUENCE [LARGE SCALE GENOMIC DNA]</scope>
    <source>
        <strain evidence="3 4">ET341</strain>
    </source>
</reference>
<evidence type="ECO:0000259" key="2">
    <source>
        <dbReference type="Pfam" id="PF00149"/>
    </source>
</evidence>
<feature type="transmembrane region" description="Helical" evidence="1">
    <location>
        <begin position="7"/>
        <end position="27"/>
    </location>
</feature>
<protein>
    <submittedName>
        <fullName evidence="3">Metallophosphoesterase</fullName>
    </submittedName>
</protein>
<dbReference type="Pfam" id="PF00149">
    <property type="entry name" value="Metallophos"/>
    <property type="match status" value="1"/>
</dbReference>
<feature type="domain" description="Calcineurin-like phosphoesterase" evidence="2">
    <location>
        <begin position="112"/>
        <end position="272"/>
    </location>
</feature>
<dbReference type="InterPro" id="IPR051158">
    <property type="entry name" value="Metallophosphoesterase_sf"/>
</dbReference>
<keyword evidence="1" id="KW-0812">Transmembrane</keyword>
<proteinExistence type="predicted"/>
<dbReference type="SUPFAM" id="SSF56300">
    <property type="entry name" value="Metallo-dependent phosphatases"/>
    <property type="match status" value="1"/>
</dbReference>
<dbReference type="RefSeq" id="WP_289528261.1">
    <property type="nucleotide sequence ID" value="NZ_JAUDCK010000066.1"/>
</dbReference>
<gene>
    <name evidence="3" type="ORF">QUV98_11145</name>
</gene>
<keyword evidence="1" id="KW-0472">Membrane</keyword>
<dbReference type="Gene3D" id="3.60.21.10">
    <property type="match status" value="1"/>
</dbReference>
<keyword evidence="4" id="KW-1185">Reference proteome</keyword>
<dbReference type="Proteomes" id="UP001529275">
    <property type="component" value="Unassembled WGS sequence"/>
</dbReference>
<dbReference type="InterPro" id="IPR029052">
    <property type="entry name" value="Metallo-depent_PP-like"/>
</dbReference>
<dbReference type="InterPro" id="IPR004843">
    <property type="entry name" value="Calcineurin-like_PHP"/>
</dbReference>
<comment type="caution">
    <text evidence="3">The sequence shown here is derived from an EMBL/GenBank/DDBJ whole genome shotgun (WGS) entry which is preliminary data.</text>
</comment>
<reference evidence="4" key="1">
    <citation type="submission" date="2023-06" db="EMBL/GenBank/DDBJ databases">
        <title>Identification and characterization of horizontal gene transfer across gut microbiota members of farm animals based on homology search.</title>
        <authorList>
            <person name="Zeman M."/>
            <person name="Kubasova T."/>
            <person name="Jahodarova E."/>
            <person name="Nykrynova M."/>
            <person name="Rychlik I."/>
        </authorList>
    </citation>
    <scope>NUCLEOTIDE SEQUENCE [LARGE SCALE GENOMIC DNA]</scope>
    <source>
        <strain evidence="4">ET341</strain>
    </source>
</reference>
<evidence type="ECO:0000313" key="3">
    <source>
        <dbReference type="EMBL" id="MDM8196872.1"/>
    </source>
</evidence>
<sequence length="328" mass="37611">MKKSWHYTLSILTLIAIMTLLIEVIFQPTSSLWFVWNNIINFYILCSFCFFIWIGLYHLWCHIIHHKHHSFFIICLLLVSISITGLGYSSHFHKEIIDYHVTIPKNTTLSSLKIAFISDIHIGSGTSPQQIKNLVDTLNQNQYDLICLGGDIFDENSPQDYIEQTLKILSAAHSKYGIYAVDGNHEKYISLSSQKLYQKYKITYLNEKFVCIDGLFNIIGREDVSLHSSTSIDTICENMDSSLPTIVLDHNPGRYKENQKYADIQLSGHTHAGQIFPGNVITNLLYDNDYGLLVQDHHSLIVSSGYGSWGFPIRFMTNCEYVEVYVSF</sequence>
<keyword evidence="1" id="KW-1133">Transmembrane helix</keyword>
<accession>A0ABT7UMZ2</accession>
<feature type="transmembrane region" description="Helical" evidence="1">
    <location>
        <begin position="39"/>
        <end position="59"/>
    </location>
</feature>
<dbReference type="PANTHER" id="PTHR31302">
    <property type="entry name" value="TRANSMEMBRANE PROTEIN WITH METALLOPHOSPHOESTERASE DOMAIN-RELATED"/>
    <property type="match status" value="1"/>
</dbReference>
<evidence type="ECO:0000256" key="1">
    <source>
        <dbReference type="SAM" id="Phobius"/>
    </source>
</evidence>
<feature type="transmembrane region" description="Helical" evidence="1">
    <location>
        <begin position="71"/>
        <end position="88"/>
    </location>
</feature>
<dbReference type="PANTHER" id="PTHR31302:SF0">
    <property type="entry name" value="TRANSMEMBRANE PROTEIN WITH METALLOPHOSPHOESTERASE DOMAIN"/>
    <property type="match status" value="1"/>
</dbReference>
<evidence type="ECO:0000313" key="4">
    <source>
        <dbReference type="Proteomes" id="UP001529275"/>
    </source>
</evidence>